<evidence type="ECO:0000313" key="7">
    <source>
        <dbReference type="EMBL" id="TCD66653.1"/>
    </source>
</evidence>
<dbReference type="InterPro" id="IPR016169">
    <property type="entry name" value="FAD-bd_PCMH_sub2"/>
</dbReference>
<dbReference type="InterPro" id="IPR016166">
    <property type="entry name" value="FAD-bd_PCMH"/>
</dbReference>
<dbReference type="AlphaFoldDB" id="A0A4R0RIM4"/>
<dbReference type="PROSITE" id="PS51387">
    <property type="entry name" value="FAD_PCMH"/>
    <property type="match status" value="1"/>
</dbReference>
<organism evidence="7 8">
    <name type="scientific">Steccherinum ochraceum</name>
    <dbReference type="NCBI Taxonomy" id="92696"/>
    <lineage>
        <taxon>Eukaryota</taxon>
        <taxon>Fungi</taxon>
        <taxon>Dikarya</taxon>
        <taxon>Basidiomycota</taxon>
        <taxon>Agaricomycotina</taxon>
        <taxon>Agaricomycetes</taxon>
        <taxon>Polyporales</taxon>
        <taxon>Steccherinaceae</taxon>
        <taxon>Steccherinum</taxon>
    </lineage>
</organism>
<proteinExistence type="inferred from homology"/>
<feature type="domain" description="FAD-binding PCMH-type" evidence="6">
    <location>
        <begin position="33"/>
        <end position="205"/>
    </location>
</feature>
<evidence type="ECO:0000256" key="2">
    <source>
        <dbReference type="ARBA" id="ARBA00005466"/>
    </source>
</evidence>
<dbReference type="PANTHER" id="PTHR42973:SF39">
    <property type="entry name" value="FAD-BINDING PCMH-TYPE DOMAIN-CONTAINING PROTEIN"/>
    <property type="match status" value="1"/>
</dbReference>
<gene>
    <name evidence="7" type="ORF">EIP91_001071</name>
</gene>
<dbReference type="InterPro" id="IPR012951">
    <property type="entry name" value="BBE"/>
</dbReference>
<keyword evidence="5" id="KW-0560">Oxidoreductase</keyword>
<keyword evidence="4" id="KW-0274">FAD</keyword>
<dbReference type="STRING" id="92696.A0A4R0RIM4"/>
<evidence type="ECO:0000256" key="3">
    <source>
        <dbReference type="ARBA" id="ARBA00022630"/>
    </source>
</evidence>
<keyword evidence="8" id="KW-1185">Reference proteome</keyword>
<dbReference type="GO" id="GO:0016491">
    <property type="term" value="F:oxidoreductase activity"/>
    <property type="evidence" value="ECO:0007669"/>
    <property type="project" value="UniProtKB-KW"/>
</dbReference>
<evidence type="ECO:0000259" key="6">
    <source>
        <dbReference type="PROSITE" id="PS51387"/>
    </source>
</evidence>
<dbReference type="GO" id="GO:0071949">
    <property type="term" value="F:FAD binding"/>
    <property type="evidence" value="ECO:0007669"/>
    <property type="project" value="InterPro"/>
</dbReference>
<accession>A0A4R0RIM4</accession>
<dbReference type="Gene3D" id="3.40.462.20">
    <property type="match status" value="1"/>
</dbReference>
<evidence type="ECO:0000256" key="5">
    <source>
        <dbReference type="ARBA" id="ARBA00023002"/>
    </source>
</evidence>
<name>A0A4R0RIM4_9APHY</name>
<dbReference type="Pfam" id="PF08031">
    <property type="entry name" value="BBE"/>
    <property type="match status" value="1"/>
</dbReference>
<dbReference type="PANTHER" id="PTHR42973">
    <property type="entry name" value="BINDING OXIDOREDUCTASE, PUTATIVE (AFU_ORTHOLOGUE AFUA_1G17690)-RELATED"/>
    <property type="match status" value="1"/>
</dbReference>
<sequence>MADFNRFKTAFKGDLVTPTDDGYEAAILRWARNASKRASVVAYVKDADDVALAITYARSAGLDIAIHSGGHNPSGASSTEGGLVIDLSRHIKHVNVDTEKKLAYVGGGANWGMFDQGTVKHGLAGVAGTVHHTGVGGLVLGGGYGWLSARHGLAIDNLVEATVVTANGSILKASDKENPDLFWGIRGGGCNFGVVTEFVMKVYPQRTRIYGGVVIYSPNQLEGIAKFMDNWWPRATENEGIAIIFARGPDGSPNVACFVVYNGSEEEGRAAYKPLLDLGPIVDTSKEMDYAELNVITNPLAERGLNYYFKGALLSRDKPSSDLNIDKYNEIMELTKDKGHKTACVLEYIPQKHINNVPEGVTPFRRDLPGNIIINCQWKENEPETAVSARQVARGVADLFINEAGYGNYTSDVDALPTQPGSPSLDKAQILFRENYPRLQAIKKKYDPDMIFNKWYNITPA</sequence>
<dbReference type="EMBL" id="RWJN01000126">
    <property type="protein sequence ID" value="TCD66653.1"/>
    <property type="molecule type" value="Genomic_DNA"/>
</dbReference>
<protein>
    <recommendedName>
        <fullName evidence="6">FAD-binding PCMH-type domain-containing protein</fullName>
    </recommendedName>
</protein>
<dbReference type="Gene3D" id="3.30.465.10">
    <property type="match status" value="1"/>
</dbReference>
<evidence type="ECO:0000313" key="8">
    <source>
        <dbReference type="Proteomes" id="UP000292702"/>
    </source>
</evidence>
<reference evidence="7 8" key="1">
    <citation type="submission" date="2018-11" db="EMBL/GenBank/DDBJ databases">
        <title>Genome assembly of Steccherinum ochraceum LE-BIN_3174, the white-rot fungus of the Steccherinaceae family (The Residual Polyporoid clade, Polyporales, Basidiomycota).</title>
        <authorList>
            <person name="Fedorova T.V."/>
            <person name="Glazunova O.A."/>
            <person name="Landesman E.O."/>
            <person name="Moiseenko K.V."/>
            <person name="Psurtseva N.V."/>
            <person name="Savinova O.S."/>
            <person name="Shakhova N.V."/>
            <person name="Tyazhelova T.V."/>
            <person name="Vasina D.V."/>
        </authorList>
    </citation>
    <scope>NUCLEOTIDE SEQUENCE [LARGE SCALE GENOMIC DNA]</scope>
    <source>
        <strain evidence="7 8">LE-BIN_3174</strain>
    </source>
</reference>
<dbReference type="OrthoDB" id="415825at2759"/>
<dbReference type="Pfam" id="PF01565">
    <property type="entry name" value="FAD_binding_4"/>
    <property type="match status" value="1"/>
</dbReference>
<keyword evidence="3" id="KW-0285">Flavoprotein</keyword>
<dbReference type="SUPFAM" id="SSF56176">
    <property type="entry name" value="FAD-binding/transporter-associated domain-like"/>
    <property type="match status" value="1"/>
</dbReference>
<dbReference type="InterPro" id="IPR016167">
    <property type="entry name" value="FAD-bd_PCMH_sub1"/>
</dbReference>
<dbReference type="InterPro" id="IPR036318">
    <property type="entry name" value="FAD-bd_PCMH-like_sf"/>
</dbReference>
<dbReference type="Gene3D" id="3.30.43.10">
    <property type="entry name" value="Uridine Diphospho-n-acetylenolpyruvylglucosamine Reductase, domain 2"/>
    <property type="match status" value="1"/>
</dbReference>
<dbReference type="InterPro" id="IPR050416">
    <property type="entry name" value="FAD-linked_Oxidoreductase"/>
</dbReference>
<dbReference type="Proteomes" id="UP000292702">
    <property type="component" value="Unassembled WGS sequence"/>
</dbReference>
<comment type="cofactor">
    <cofactor evidence="1">
        <name>FAD</name>
        <dbReference type="ChEBI" id="CHEBI:57692"/>
    </cofactor>
</comment>
<comment type="similarity">
    <text evidence="2">Belongs to the oxygen-dependent FAD-linked oxidoreductase family.</text>
</comment>
<evidence type="ECO:0000256" key="4">
    <source>
        <dbReference type="ARBA" id="ARBA00022827"/>
    </source>
</evidence>
<evidence type="ECO:0000256" key="1">
    <source>
        <dbReference type="ARBA" id="ARBA00001974"/>
    </source>
</evidence>
<dbReference type="InterPro" id="IPR006094">
    <property type="entry name" value="Oxid_FAD_bind_N"/>
</dbReference>
<comment type="caution">
    <text evidence="7">The sequence shown here is derived from an EMBL/GenBank/DDBJ whole genome shotgun (WGS) entry which is preliminary data.</text>
</comment>